<protein>
    <submittedName>
        <fullName evidence="1">Uncharacterized protein</fullName>
    </submittedName>
</protein>
<gene>
    <name evidence="1" type="ORF">TNIN_186201</name>
</gene>
<comment type="caution">
    <text evidence="1">The sequence shown here is derived from an EMBL/GenBank/DDBJ whole genome shotgun (WGS) entry which is preliminary data.</text>
</comment>
<proteinExistence type="predicted"/>
<dbReference type="Proteomes" id="UP000886998">
    <property type="component" value="Unassembled WGS sequence"/>
</dbReference>
<evidence type="ECO:0000313" key="2">
    <source>
        <dbReference type="Proteomes" id="UP000886998"/>
    </source>
</evidence>
<evidence type="ECO:0000313" key="1">
    <source>
        <dbReference type="EMBL" id="GFY75318.1"/>
    </source>
</evidence>
<organism evidence="1 2">
    <name type="scientific">Trichonephila inaurata madagascariensis</name>
    <dbReference type="NCBI Taxonomy" id="2747483"/>
    <lineage>
        <taxon>Eukaryota</taxon>
        <taxon>Metazoa</taxon>
        <taxon>Ecdysozoa</taxon>
        <taxon>Arthropoda</taxon>
        <taxon>Chelicerata</taxon>
        <taxon>Arachnida</taxon>
        <taxon>Araneae</taxon>
        <taxon>Araneomorphae</taxon>
        <taxon>Entelegynae</taxon>
        <taxon>Araneoidea</taxon>
        <taxon>Nephilidae</taxon>
        <taxon>Trichonephila</taxon>
        <taxon>Trichonephila inaurata</taxon>
    </lineage>
</organism>
<name>A0A8X7CNX9_9ARAC</name>
<sequence>MPGDTTDVCISKLSEALQERKTLVRELKTSPPCIEPACPDHSSSPPQAEIEEINTIKLVEAAALKKRRKPKSATNARKIRMTLPFLKKP</sequence>
<dbReference type="EMBL" id="BMAV01021291">
    <property type="protein sequence ID" value="GFY75318.1"/>
    <property type="molecule type" value="Genomic_DNA"/>
</dbReference>
<accession>A0A8X7CNX9</accession>
<reference evidence="1" key="1">
    <citation type="submission" date="2020-08" db="EMBL/GenBank/DDBJ databases">
        <title>Multicomponent nature underlies the extraordinary mechanical properties of spider dragline silk.</title>
        <authorList>
            <person name="Kono N."/>
            <person name="Nakamura H."/>
            <person name="Mori M."/>
            <person name="Yoshida Y."/>
            <person name="Ohtoshi R."/>
            <person name="Malay A.D."/>
            <person name="Moran D.A.P."/>
            <person name="Tomita M."/>
            <person name="Numata K."/>
            <person name="Arakawa K."/>
        </authorList>
    </citation>
    <scope>NUCLEOTIDE SEQUENCE</scope>
</reference>
<dbReference type="AlphaFoldDB" id="A0A8X7CNX9"/>
<keyword evidence="2" id="KW-1185">Reference proteome</keyword>